<evidence type="ECO:0000313" key="3">
    <source>
        <dbReference type="Proteomes" id="UP000001568"/>
    </source>
</evidence>
<dbReference type="Gramene" id="ABO96065">
    <property type="protein sequence ID" value="ABO96065"/>
    <property type="gene ID" value="OSTLU_31733"/>
</dbReference>
<feature type="compositionally biased region" description="Basic and acidic residues" evidence="1">
    <location>
        <begin position="185"/>
        <end position="198"/>
    </location>
</feature>
<dbReference type="OrthoDB" id="10377490at2759"/>
<dbReference type="RefSeq" id="XP_001417772.1">
    <property type="nucleotide sequence ID" value="XM_001417735.1"/>
</dbReference>
<feature type="region of interest" description="Disordered" evidence="1">
    <location>
        <begin position="181"/>
        <end position="227"/>
    </location>
</feature>
<dbReference type="EMBL" id="CP000585">
    <property type="protein sequence ID" value="ABO96065.1"/>
    <property type="molecule type" value="Genomic_DNA"/>
</dbReference>
<dbReference type="GeneID" id="5001862"/>
<evidence type="ECO:0000313" key="2">
    <source>
        <dbReference type="EMBL" id="ABO96065.1"/>
    </source>
</evidence>
<name>A4RXL1_OSTLU</name>
<organism evidence="2 3">
    <name type="scientific">Ostreococcus lucimarinus (strain CCE9901)</name>
    <dbReference type="NCBI Taxonomy" id="436017"/>
    <lineage>
        <taxon>Eukaryota</taxon>
        <taxon>Viridiplantae</taxon>
        <taxon>Chlorophyta</taxon>
        <taxon>Mamiellophyceae</taxon>
        <taxon>Mamiellales</taxon>
        <taxon>Bathycoccaceae</taxon>
        <taxon>Ostreococcus</taxon>
    </lineage>
</organism>
<keyword evidence="3" id="KW-1185">Reference proteome</keyword>
<protein>
    <submittedName>
        <fullName evidence="2">Uncharacterized protein</fullName>
    </submittedName>
</protein>
<feature type="compositionally biased region" description="Basic and acidic residues" evidence="1">
    <location>
        <begin position="327"/>
        <end position="362"/>
    </location>
</feature>
<evidence type="ECO:0000256" key="1">
    <source>
        <dbReference type="SAM" id="MobiDB-lite"/>
    </source>
</evidence>
<gene>
    <name evidence="2" type="ORF">OSTLU_31733</name>
</gene>
<accession>A4RXL1</accession>
<proteinExistence type="predicted"/>
<dbReference type="AlphaFoldDB" id="A4RXL1"/>
<dbReference type="KEGG" id="olu:OSTLU_31733"/>
<reference evidence="2 3" key="1">
    <citation type="journal article" date="2007" name="Proc. Natl. Acad. Sci. U.S.A.">
        <title>The tiny eukaryote Ostreococcus provides genomic insights into the paradox of plankton speciation.</title>
        <authorList>
            <person name="Palenik B."/>
            <person name="Grimwood J."/>
            <person name="Aerts A."/>
            <person name="Rouze P."/>
            <person name="Salamov A."/>
            <person name="Putnam N."/>
            <person name="Dupont C."/>
            <person name="Jorgensen R."/>
            <person name="Derelle E."/>
            <person name="Rombauts S."/>
            <person name="Zhou K."/>
            <person name="Otillar R."/>
            <person name="Merchant S.S."/>
            <person name="Podell S."/>
            <person name="Gaasterland T."/>
            <person name="Napoli C."/>
            <person name="Gendler K."/>
            <person name="Manuell A."/>
            <person name="Tai V."/>
            <person name="Vallon O."/>
            <person name="Piganeau G."/>
            <person name="Jancek S."/>
            <person name="Heijde M."/>
            <person name="Jabbari K."/>
            <person name="Bowler C."/>
            <person name="Lohr M."/>
            <person name="Robbens S."/>
            <person name="Werner G."/>
            <person name="Dubchak I."/>
            <person name="Pazour G.J."/>
            <person name="Ren Q."/>
            <person name="Paulsen I."/>
            <person name="Delwiche C."/>
            <person name="Schmutz J."/>
            <person name="Rokhsar D."/>
            <person name="Van de Peer Y."/>
            <person name="Moreau H."/>
            <person name="Grigoriev I.V."/>
        </authorList>
    </citation>
    <scope>NUCLEOTIDE SEQUENCE [LARGE SCALE GENOMIC DNA]</scope>
    <source>
        <strain evidence="2 3">CCE9901</strain>
    </source>
</reference>
<feature type="region of interest" description="Disordered" evidence="1">
    <location>
        <begin position="296"/>
        <end position="398"/>
    </location>
</feature>
<feature type="compositionally biased region" description="Basic and acidic residues" evidence="1">
    <location>
        <begin position="208"/>
        <end position="227"/>
    </location>
</feature>
<dbReference type="HOGENOM" id="CLU_651151_0_0_1"/>
<dbReference type="Proteomes" id="UP000001568">
    <property type="component" value="Chromosome 5"/>
</dbReference>
<sequence>MGGRRAHHENGDHPMCSFAACVPPKEWSAERVRTCVDECFEKLPKTYYKVERRECGGLARSMTHKVKFASGNSYELALVSDTLGAEEVGKKFEAIREEHADLRERSLALKAYLKELSGKHKFSFVVIDDTTKRVFAAATQFSAPLSFGHSKDGMLVLFCGAGGKSVATHWPLNEQEVTQCAQHGEAARRRSIDVRDRPPANAAGGSRRSVDGGRRSVDGGRRSVDGGRRSIDEKAVFTSEVGWVDPGATVPVDFTHNRIVLTHLPVGRFVYGHGYLQPYEFTSFWSSAQSNRAGVPERAFHSGNDWSKESPNSSRRSSFDVNSADGAPRRSSIDERHRKWESTNSKCDTEASWKKPAAEAKRPLPPRSPIKSQEPIVPSLEKLSVKDGEKKKSSLGSKIRRNLSVESLKKAFGVAGKKSEDA</sequence>
<dbReference type="OMA" id="VATHWPL"/>
<feature type="compositionally biased region" description="Basic and acidic residues" evidence="1">
    <location>
        <begin position="383"/>
        <end position="392"/>
    </location>
</feature>